<organism evidence="6 7">
    <name type="scientific">Actinomadura algeriensis</name>
    <dbReference type="NCBI Taxonomy" id="1679523"/>
    <lineage>
        <taxon>Bacteria</taxon>
        <taxon>Bacillati</taxon>
        <taxon>Actinomycetota</taxon>
        <taxon>Actinomycetes</taxon>
        <taxon>Streptosporangiales</taxon>
        <taxon>Thermomonosporaceae</taxon>
        <taxon>Actinomadura</taxon>
    </lineage>
</organism>
<evidence type="ECO:0000256" key="1">
    <source>
        <dbReference type="ARBA" id="ARBA00022741"/>
    </source>
</evidence>
<dbReference type="SUPFAM" id="SSF52540">
    <property type="entry name" value="P-loop containing nucleoside triphosphate hydrolases"/>
    <property type="match status" value="2"/>
</dbReference>
<feature type="domain" description="Helicase ATP-binding" evidence="4">
    <location>
        <begin position="89"/>
        <end position="267"/>
    </location>
</feature>
<feature type="region of interest" description="Disordered" evidence="3">
    <location>
        <begin position="2039"/>
        <end position="2107"/>
    </location>
</feature>
<keyword evidence="7" id="KW-1185">Reference proteome</keyword>
<dbReference type="Pfam" id="PF00271">
    <property type="entry name" value="Helicase_C"/>
    <property type="match status" value="1"/>
</dbReference>
<proteinExistence type="predicted"/>
<keyword evidence="1" id="KW-0547">Nucleotide-binding</keyword>
<reference evidence="6 7" key="1">
    <citation type="submission" date="2020-10" db="EMBL/GenBank/DDBJ databases">
        <title>Sequencing the genomes of 1000 actinobacteria strains.</title>
        <authorList>
            <person name="Klenk H.-P."/>
        </authorList>
    </citation>
    <scope>NUCLEOTIDE SEQUENCE [LARGE SCALE GENOMIC DNA]</scope>
    <source>
        <strain evidence="6 7">DSM 46744</strain>
    </source>
</reference>
<evidence type="ECO:0000313" key="7">
    <source>
        <dbReference type="Proteomes" id="UP000627838"/>
    </source>
</evidence>
<evidence type="ECO:0000256" key="3">
    <source>
        <dbReference type="SAM" id="MobiDB-lite"/>
    </source>
</evidence>
<dbReference type="PANTHER" id="PTHR47957">
    <property type="entry name" value="ATP-DEPENDENT HELICASE HRQ1"/>
    <property type="match status" value="1"/>
</dbReference>
<feature type="compositionally biased region" description="Low complexity" evidence="3">
    <location>
        <begin position="2048"/>
        <end position="2058"/>
    </location>
</feature>
<dbReference type="SMART" id="SM00487">
    <property type="entry name" value="DEXDc"/>
    <property type="match status" value="1"/>
</dbReference>
<keyword evidence="6" id="KW-0347">Helicase</keyword>
<dbReference type="PROSITE" id="PS51192">
    <property type="entry name" value="HELICASE_ATP_BIND_1"/>
    <property type="match status" value="1"/>
</dbReference>
<name>A0ABR9JQ33_9ACTN</name>
<sequence length="2208" mass="242487">MKPTLAAEELRENLTQYLSTTFALSDPSAREALERFLNHPEQGIFRGPYLRIRTPFRRKDESSWQELLEWRPQDWWPYEHQVRAFERLSTRIGPAEPTLITTGTGSGKTESFLLPVLDHCRRERAAGRRGVKAVLLYPMNALATDQASRVNEYLHKTGLDQVTAGLYIGDTPETGYARVMTDRTEIRRNAPDVLITNYKMLDLLLQRGDDVPLWKDADPAYVVVDEFHTYDGAQGTDVAMLLRRLSAVVGKSLGDICPVATSATLGEGGDGTEIREAAGKVFGTAFPDGAVVGEDRYTVDEFLGELDYELPLPSPNELLACGDPMHDPSALKRIEREVTGRDDLSPTELGDVLKRHILTRAVLLLLKDGQPETPDSMLDLLPKMGAYAWGAVIRDNRERAAKALARFVALISSARSVDHGREGPFLLVETHLWVRAVSRLLRLVDDVTAFGWQNEEPVLEADSTFDTSGKDMLPSVYCRHCGRSGWAAFSPERGPEDLVMNVDRIYRASTGPEKKRVRPLIRATKAEVDAQVRGLSVLIGGRVRPFDPSADRFGNIEGGGVCVLTDLGVRTESDNAARQDRCPACAMDEGIRYLGAGLASLAAVTVTQLMATPQLSDDPRRRKTLLFNDSVQDAAHRAGFVANRSYAFSLRRLIASRLEAGVPKPLNEVIGELAEAAGQSGALPSVVPPDLHERPEIDAILAETSSGDPKAWNLIGERLAFQTILEFGLRSRQGRTLDLTRTAVAEVSLPDPVRVAALARDVHTQVSGMIERQDDARYAAFVRGLLERLRYRGAIKHAWLDQWIACGGTKRFGSIWGRRPDGMPAFPRGLGAPTFLLDRQKKNSEFDRIDAEQGWSQDWAARCLGLDRRQAGEYLRRLLPVLASEGIIAKRVIDGATGVYGVQPGHVLVRGLGDDEADHAGVACDRCAWQQTVRPELVDAWRGQPCPRYRCGGALGDRGVRGHRDDYYRRLYLGYEPFRVVTAEHTGSLTRRQREDVEARFKRPDQRYNDPNVMACTPTLELGIDIGELSAVILASLPPGPANYVQRVGRAGRRSGNAFLVTMVGRRPRDLYFIDEPEAMIAGRIVPPGSYLSAIEILRRQYAAHLVDLCARGNLAGVLPLPRRASALFGENGWLTGFVNAAVGSGAVDGFLGLFGDDVTPEAAEELRGFAAAGLKEAVDGIADRWRRRRADLEDRLTAIDDAVESLLDSDPAQRAVRRSLRAERGAVTRLLGELGRRSAQDTLVEFGLLPNYSLLDTVTTLEATITWEEDTPDGRQYHGEVREYGRSARLALTELAPGNSFYIRGYRHEIDGLDIGTESRPAWEHWRVCPGCGHVRTGRDAEADVSACTRCKDPGIGAVQNLHKVLKPVRVFAQDRRDEAKIGDDSEERRRRYYEDAVAVDIDPADIERSDPAGIERGDDAGPWRHGTRVFGVDFARHATVRRFNLGVRRTDRRETARFAGEDAQLAGFHVCPSCGGTTVDGPPGEDDGLRDALIATSSADKSRLHHRTWCSYRRAARDADHHRMILAHELRTEALRILLPVATLLVEERTASFQAALMAGVAARYGGDPDHLEIVTATMPDQATGRRRRFLVLHDTLPGGTGYLHRLAAADEFKAVLETALAIAEGCPCKGEQGKRACHRCLLSHVPGHLFDKVSRAEAAGMLHDLLDEWATAPVADTSAISLWDQVESELEARFLEGMERWARRADTPATFERGPVVGGRRTADLRFRVPGPDAGGGAGAATVVRWRVTLQNTIRGTRPDVVFRRVDDDRQQVSVYLDGYAYHASPEINRLADDAAKRARLRAHRGVVVQLTWKDLDEWEARAHAPRDGGVEEYQPYGGNGQKRAKEFYRALGGKPDELAGRVWTNPVDTLFAYLAEPDPRAWLRRAEAVVAGVLQSKMRTEITTCEAPGVAARANAGLRGETLPAADPGPVVVVAAPPLTVILDQSDAAAPAWSGLVVVDDRDAAIRADTDAHKLRWQDWLYWGNLLQFLGYGQGDGAQLARSDIDGFDPALLTAAGGDGLVSALSLLPLDDDLRDDDLRDEPSVPSVPSAPVRTPAPAPRPVPAEPAPTLRAVPSTVADDAPDAGEPQSRRPDLTLVPDASPDEWEEILDIIDPDEPELAAFVRDLAAAGVPAPSADDVGHELGDGKWQAELAWPDAKTGIVLAGDDDEARRRDEAYRAAGWDVRPVAGWTREELAERIEGAT</sequence>
<comment type="caution">
    <text evidence="6">The sequence shown here is derived from an EMBL/GenBank/DDBJ whole genome shotgun (WGS) entry which is preliminary data.</text>
</comment>
<keyword evidence="2" id="KW-0067">ATP-binding</keyword>
<dbReference type="PROSITE" id="PS51194">
    <property type="entry name" value="HELICASE_CTER"/>
    <property type="match status" value="1"/>
</dbReference>
<dbReference type="InterPro" id="IPR011545">
    <property type="entry name" value="DEAD/DEAH_box_helicase_dom"/>
</dbReference>
<evidence type="ECO:0000259" key="4">
    <source>
        <dbReference type="PROSITE" id="PS51192"/>
    </source>
</evidence>
<feature type="compositionally biased region" description="Pro residues" evidence="3">
    <location>
        <begin position="2059"/>
        <end position="2071"/>
    </location>
</feature>
<dbReference type="Pfam" id="PF00270">
    <property type="entry name" value="DEAD"/>
    <property type="match status" value="1"/>
</dbReference>
<dbReference type="Gene3D" id="3.40.50.300">
    <property type="entry name" value="P-loop containing nucleotide triphosphate hydrolases"/>
    <property type="match status" value="2"/>
</dbReference>
<dbReference type="InterPro" id="IPR014001">
    <property type="entry name" value="Helicase_ATP-bd"/>
</dbReference>
<protein>
    <submittedName>
        <fullName evidence="6">ATP-dependent helicase YprA (DUF1998 family)/ribosomal protein L37AE/L43A</fullName>
    </submittedName>
</protein>
<evidence type="ECO:0000313" key="6">
    <source>
        <dbReference type="EMBL" id="MBE1532603.1"/>
    </source>
</evidence>
<gene>
    <name evidence="6" type="ORF">H4W34_002436</name>
</gene>
<dbReference type="GO" id="GO:0004386">
    <property type="term" value="F:helicase activity"/>
    <property type="evidence" value="ECO:0007669"/>
    <property type="project" value="UniProtKB-KW"/>
</dbReference>
<dbReference type="InterPro" id="IPR027417">
    <property type="entry name" value="P-loop_NTPase"/>
</dbReference>
<feature type="domain" description="Helicase C-terminal" evidence="5">
    <location>
        <begin position="932"/>
        <end position="1098"/>
    </location>
</feature>
<dbReference type="InterPro" id="IPR018973">
    <property type="entry name" value="MZB"/>
</dbReference>
<dbReference type="Pfam" id="PF09369">
    <property type="entry name" value="MZB"/>
    <property type="match status" value="1"/>
</dbReference>
<dbReference type="Proteomes" id="UP000627838">
    <property type="component" value="Unassembled WGS sequence"/>
</dbReference>
<dbReference type="RefSeq" id="WP_192759270.1">
    <property type="nucleotide sequence ID" value="NZ_JADBDZ010000001.1"/>
</dbReference>
<evidence type="ECO:0000259" key="5">
    <source>
        <dbReference type="PROSITE" id="PS51194"/>
    </source>
</evidence>
<dbReference type="EMBL" id="JADBDZ010000001">
    <property type="protein sequence ID" value="MBE1532603.1"/>
    <property type="molecule type" value="Genomic_DNA"/>
</dbReference>
<dbReference type="PANTHER" id="PTHR47957:SF3">
    <property type="entry name" value="ATP-DEPENDENT HELICASE HRQ1"/>
    <property type="match status" value="1"/>
</dbReference>
<evidence type="ECO:0000256" key="2">
    <source>
        <dbReference type="ARBA" id="ARBA00022840"/>
    </source>
</evidence>
<dbReference type="SMART" id="SM00490">
    <property type="entry name" value="HELICc"/>
    <property type="match status" value="1"/>
</dbReference>
<keyword evidence="6" id="KW-0378">Hydrolase</keyword>
<accession>A0ABR9JQ33</accession>
<dbReference type="InterPro" id="IPR001650">
    <property type="entry name" value="Helicase_C-like"/>
</dbReference>